<protein>
    <recommendedName>
        <fullName evidence="4">Gamma-tubulin complex component</fullName>
    </recommendedName>
</protein>
<dbReference type="OrthoDB" id="2192946at2759"/>
<evidence type="ECO:0000313" key="7">
    <source>
        <dbReference type="Proteomes" id="UP000030665"/>
    </source>
</evidence>
<dbReference type="GO" id="GO:0000278">
    <property type="term" value="P:mitotic cell cycle"/>
    <property type="evidence" value="ECO:0007669"/>
    <property type="project" value="TreeGrafter"/>
</dbReference>
<dbReference type="PANTHER" id="PTHR19302:SF13">
    <property type="entry name" value="GAMMA-TUBULIN COMPLEX COMPONENT 2"/>
    <property type="match status" value="1"/>
</dbReference>
<reference evidence="6" key="2">
    <citation type="submission" date="2014-03" db="EMBL/GenBank/DDBJ databases">
        <title>The whipworm genome and dual-species transcriptomics of an intimate host-pathogen interaction.</title>
        <authorList>
            <person name="Foth B.J."/>
            <person name="Tsai I.J."/>
            <person name="Reid A.J."/>
            <person name="Bancroft A.J."/>
            <person name="Nichol S."/>
            <person name="Tracey A."/>
            <person name="Holroyd N."/>
            <person name="Cotton J.A."/>
            <person name="Stanley E.J."/>
            <person name="Zarowiecki M."/>
            <person name="Liu J.Z."/>
            <person name="Huckvale T."/>
            <person name="Cooper P.J."/>
            <person name="Grencis R.K."/>
            <person name="Berriman M."/>
        </authorList>
    </citation>
    <scope>NUCLEOTIDE SEQUENCE [LARGE SCALE GENOMIC DNA]</scope>
</reference>
<organism evidence="6 7">
    <name type="scientific">Trichuris trichiura</name>
    <name type="common">Whipworm</name>
    <name type="synonym">Trichocephalus trichiurus</name>
    <dbReference type="NCBI Taxonomy" id="36087"/>
    <lineage>
        <taxon>Eukaryota</taxon>
        <taxon>Metazoa</taxon>
        <taxon>Ecdysozoa</taxon>
        <taxon>Nematoda</taxon>
        <taxon>Enoplea</taxon>
        <taxon>Dorylaimia</taxon>
        <taxon>Trichinellida</taxon>
        <taxon>Trichuridae</taxon>
        <taxon>Trichuris</taxon>
    </lineage>
</organism>
<dbReference type="GO" id="GO:0043015">
    <property type="term" value="F:gamma-tubulin binding"/>
    <property type="evidence" value="ECO:0007669"/>
    <property type="project" value="InterPro"/>
</dbReference>
<evidence type="ECO:0000256" key="1">
    <source>
        <dbReference type="ARBA" id="ARBA00022490"/>
    </source>
</evidence>
<dbReference type="GO" id="GO:0007020">
    <property type="term" value="P:microtubule nucleation"/>
    <property type="evidence" value="ECO:0007669"/>
    <property type="project" value="InterPro"/>
</dbReference>
<keyword evidence="1 4" id="KW-0963">Cytoplasm</keyword>
<dbReference type="GO" id="GO:0051321">
    <property type="term" value="P:meiotic cell cycle"/>
    <property type="evidence" value="ECO:0007669"/>
    <property type="project" value="TreeGrafter"/>
</dbReference>
<dbReference type="GO" id="GO:0051225">
    <property type="term" value="P:spindle assembly"/>
    <property type="evidence" value="ECO:0007669"/>
    <property type="project" value="TreeGrafter"/>
</dbReference>
<feature type="domain" description="Gamma tubulin complex component protein N-terminal" evidence="5">
    <location>
        <begin position="131"/>
        <end position="327"/>
    </location>
</feature>
<dbReference type="GO" id="GO:0005874">
    <property type="term" value="C:microtubule"/>
    <property type="evidence" value="ECO:0007669"/>
    <property type="project" value="UniProtKB-KW"/>
</dbReference>
<dbReference type="InterPro" id="IPR007259">
    <property type="entry name" value="GCP"/>
</dbReference>
<dbReference type="EMBL" id="HG806131">
    <property type="protein sequence ID" value="CDW57181.1"/>
    <property type="molecule type" value="Genomic_DNA"/>
</dbReference>
<dbReference type="GO" id="GO:0051011">
    <property type="term" value="F:microtubule minus-end binding"/>
    <property type="evidence" value="ECO:0007669"/>
    <property type="project" value="TreeGrafter"/>
</dbReference>
<gene>
    <name evidence="6" type="ORF">TTRE_0000547101</name>
</gene>
<proteinExistence type="inferred from homology"/>
<evidence type="ECO:0000259" key="5">
    <source>
        <dbReference type="Pfam" id="PF17681"/>
    </source>
</evidence>
<evidence type="ECO:0000256" key="3">
    <source>
        <dbReference type="ARBA" id="ARBA00023212"/>
    </source>
</evidence>
<dbReference type="AlphaFoldDB" id="A0A077ZAC1"/>
<comment type="subcellular location">
    <subcellularLocation>
        <location evidence="4">Cytoplasm</location>
        <location evidence="4">Cytoskeleton</location>
        <location evidence="4">Microtubule organizing center</location>
    </subcellularLocation>
</comment>
<keyword evidence="7" id="KW-1185">Reference proteome</keyword>
<dbReference type="PANTHER" id="PTHR19302">
    <property type="entry name" value="GAMMA TUBULIN COMPLEX PROTEIN"/>
    <property type="match status" value="1"/>
</dbReference>
<accession>A0A077ZAC1</accession>
<dbReference type="Pfam" id="PF17681">
    <property type="entry name" value="GCP_N_terminal"/>
    <property type="match status" value="1"/>
</dbReference>
<dbReference type="GO" id="GO:0000930">
    <property type="term" value="C:gamma-tubulin complex"/>
    <property type="evidence" value="ECO:0007669"/>
    <property type="project" value="TreeGrafter"/>
</dbReference>
<evidence type="ECO:0000256" key="2">
    <source>
        <dbReference type="ARBA" id="ARBA00022701"/>
    </source>
</evidence>
<evidence type="ECO:0000256" key="4">
    <source>
        <dbReference type="RuleBase" id="RU363050"/>
    </source>
</evidence>
<comment type="similarity">
    <text evidence="4">Belongs to the TUBGCP family.</text>
</comment>
<sequence length="346" mass="39075">MMKKLLASKDHGPSRSSKETFRLLLGAVDEEVRTKFLKLYRQLMLSSAITTSAIVDFLVELLKLKSVTAKSSSNEKVKEIVSSRKVLHYAKAKNSKPAAGIPPELEGKSKAAAEAGQLDFRMNPEKQRQIISDLLYCLQGATGESLLFKFSEELDSKEKFIIHSSCDAGLRNFIEPFFPVCMDVRRLSDFVERQRTAGIVHSEISMAFRKFLREHLVHGVEWRRLLASDQLTYQSLWLYLQSTRKVFRCLARLCESIDKQQTRGGATLELIEKFANAYVGDAIVMPIITHVQLMAGSAYFEFLNDWLRTGHLDDPYGEFMINLGEAASVALRTGSMEEVSRYSSAL</sequence>
<dbReference type="GO" id="GO:0031122">
    <property type="term" value="P:cytoplasmic microtubule organization"/>
    <property type="evidence" value="ECO:0007669"/>
    <property type="project" value="TreeGrafter"/>
</dbReference>
<dbReference type="STRING" id="36087.A0A077ZAC1"/>
<evidence type="ECO:0000313" key="6">
    <source>
        <dbReference type="EMBL" id="CDW57181.1"/>
    </source>
</evidence>
<dbReference type="Proteomes" id="UP000030665">
    <property type="component" value="Unassembled WGS sequence"/>
</dbReference>
<name>A0A077ZAC1_TRITR</name>
<dbReference type="GO" id="GO:0000922">
    <property type="term" value="C:spindle pole"/>
    <property type="evidence" value="ECO:0007669"/>
    <property type="project" value="InterPro"/>
</dbReference>
<keyword evidence="3 4" id="KW-0206">Cytoskeleton</keyword>
<keyword evidence="2 4" id="KW-0493">Microtubule</keyword>
<dbReference type="InterPro" id="IPR041470">
    <property type="entry name" value="GCP_N"/>
</dbReference>
<reference evidence="6" key="1">
    <citation type="submission" date="2014-01" db="EMBL/GenBank/DDBJ databases">
        <authorList>
            <person name="Aslett M."/>
        </authorList>
    </citation>
    <scope>NUCLEOTIDE SEQUENCE</scope>
</reference>